<protein>
    <submittedName>
        <fullName evidence="1">Uncharacterized protein</fullName>
    </submittedName>
</protein>
<accession>X1QHE9</accession>
<proteinExistence type="predicted"/>
<dbReference type="AlphaFoldDB" id="X1QHE9"/>
<sequence>DESSRRAYADEFADDELIILIRRIILNENPNDTYELLQRKVFALVKKRAVASRRGRTLTLEQWENLHSSLKRGESLVDYLVDNAPLSWSKIAYIKDLTDTANALMKLTSSFAIGLTSTELPMCIV</sequence>
<name>X1QHE9_9ZZZZ</name>
<dbReference type="EMBL" id="BARV01042731">
    <property type="protein sequence ID" value="GAI50430.1"/>
    <property type="molecule type" value="Genomic_DNA"/>
</dbReference>
<feature type="non-terminal residue" evidence="1">
    <location>
        <position position="125"/>
    </location>
</feature>
<reference evidence="1" key="1">
    <citation type="journal article" date="2014" name="Front. Microbiol.">
        <title>High frequency of phylogenetically diverse reductive dehalogenase-homologous genes in deep subseafloor sedimentary metagenomes.</title>
        <authorList>
            <person name="Kawai M."/>
            <person name="Futagami T."/>
            <person name="Toyoda A."/>
            <person name="Takaki Y."/>
            <person name="Nishi S."/>
            <person name="Hori S."/>
            <person name="Arai W."/>
            <person name="Tsubouchi T."/>
            <person name="Morono Y."/>
            <person name="Uchiyama I."/>
            <person name="Ito T."/>
            <person name="Fujiyama A."/>
            <person name="Inagaki F."/>
            <person name="Takami H."/>
        </authorList>
    </citation>
    <scope>NUCLEOTIDE SEQUENCE</scope>
    <source>
        <strain evidence="1">Expedition CK06-06</strain>
    </source>
</reference>
<comment type="caution">
    <text evidence="1">The sequence shown here is derived from an EMBL/GenBank/DDBJ whole genome shotgun (WGS) entry which is preliminary data.</text>
</comment>
<feature type="non-terminal residue" evidence="1">
    <location>
        <position position="1"/>
    </location>
</feature>
<organism evidence="1">
    <name type="scientific">marine sediment metagenome</name>
    <dbReference type="NCBI Taxonomy" id="412755"/>
    <lineage>
        <taxon>unclassified sequences</taxon>
        <taxon>metagenomes</taxon>
        <taxon>ecological metagenomes</taxon>
    </lineage>
</organism>
<evidence type="ECO:0000313" key="1">
    <source>
        <dbReference type="EMBL" id="GAI50430.1"/>
    </source>
</evidence>
<gene>
    <name evidence="1" type="ORF">S06H3_64126</name>
</gene>